<name>W9JE30_FUSOX</name>
<protein>
    <recommendedName>
        <fullName evidence="4">Major facilitator superfamily (MFS) profile domain-containing protein</fullName>
    </recommendedName>
</protein>
<organism evidence="2 3">
    <name type="scientific">Fusarium oxysporum NRRL 32931</name>
    <dbReference type="NCBI Taxonomy" id="660029"/>
    <lineage>
        <taxon>Eukaryota</taxon>
        <taxon>Fungi</taxon>
        <taxon>Dikarya</taxon>
        <taxon>Ascomycota</taxon>
        <taxon>Pezizomycotina</taxon>
        <taxon>Sordariomycetes</taxon>
        <taxon>Hypocreomycetidae</taxon>
        <taxon>Hypocreales</taxon>
        <taxon>Nectriaceae</taxon>
        <taxon>Fusarium</taxon>
        <taxon>Fusarium oxysporum species complex</taxon>
    </lineage>
</organism>
<accession>W9JE30</accession>
<keyword evidence="1" id="KW-1133">Transmembrane helix</keyword>
<evidence type="ECO:0000256" key="1">
    <source>
        <dbReference type="SAM" id="Phobius"/>
    </source>
</evidence>
<dbReference type="AlphaFoldDB" id="W9JE30"/>
<proteinExistence type="predicted"/>
<sequence>MSASPKDNLAQVKHIDPDAKMAFDEVEKPAAREANDREHTLTLRDAMRLYPKAITFSPLFSIAIIIEGYDLSLLGSFYGYDAFKRKISNKVDSNRNPINLADW</sequence>
<dbReference type="HOGENOM" id="CLU_2263834_0_0_1"/>
<evidence type="ECO:0000313" key="3">
    <source>
        <dbReference type="Proteomes" id="UP000030753"/>
    </source>
</evidence>
<evidence type="ECO:0000313" key="2">
    <source>
        <dbReference type="EMBL" id="EWZ02910.1"/>
    </source>
</evidence>
<dbReference type="EMBL" id="JH717839">
    <property type="protein sequence ID" value="EWZ02910.1"/>
    <property type="molecule type" value="Genomic_DNA"/>
</dbReference>
<keyword evidence="1" id="KW-0472">Membrane</keyword>
<keyword evidence="1" id="KW-0812">Transmembrane</keyword>
<feature type="transmembrane region" description="Helical" evidence="1">
    <location>
        <begin position="59"/>
        <end position="80"/>
    </location>
</feature>
<dbReference type="Proteomes" id="UP000030753">
    <property type="component" value="Unassembled WGS sequence"/>
</dbReference>
<gene>
    <name evidence="2" type="ORF">FOYG_02120</name>
</gene>
<evidence type="ECO:0008006" key="4">
    <source>
        <dbReference type="Google" id="ProtNLM"/>
    </source>
</evidence>
<reference evidence="2 3" key="1">
    <citation type="submission" date="2011-06" db="EMBL/GenBank/DDBJ databases">
        <title>The Genome Sequence of Fusarium oxysporum FOSC 3-a.</title>
        <authorList>
            <consortium name="The Broad Institute Genome Sequencing Platform"/>
            <person name="Ma L.-J."/>
            <person name="Gale L.R."/>
            <person name="Schwartz D.C."/>
            <person name="Zhou S."/>
            <person name="Corby-Kistler H."/>
            <person name="Young S.K."/>
            <person name="Zeng Q."/>
            <person name="Gargeya S."/>
            <person name="Fitzgerald M."/>
            <person name="Haas B."/>
            <person name="Abouelleil A."/>
            <person name="Alvarado L."/>
            <person name="Arachchi H.M."/>
            <person name="Berlin A."/>
            <person name="Brown A."/>
            <person name="Chapman S.B."/>
            <person name="Chen Z."/>
            <person name="Dunbar C."/>
            <person name="Freedman E."/>
            <person name="Gearin G."/>
            <person name="Gellesch M."/>
            <person name="Goldberg J."/>
            <person name="Griggs A."/>
            <person name="Gujja S."/>
            <person name="Heiman D."/>
            <person name="Howarth C."/>
            <person name="Larson L."/>
            <person name="Lui A."/>
            <person name="MacDonald P.J.P."/>
            <person name="Mehta T."/>
            <person name="Montmayeur A."/>
            <person name="Murphy C."/>
            <person name="Neiman D."/>
            <person name="Pearson M."/>
            <person name="Priest M."/>
            <person name="Roberts A."/>
            <person name="Saif S."/>
            <person name="Shea T."/>
            <person name="Shenoy N."/>
            <person name="Sisk P."/>
            <person name="Stolte C."/>
            <person name="Sykes S."/>
            <person name="Wortman J."/>
            <person name="Nusbaum C."/>
            <person name="Birren B."/>
        </authorList>
    </citation>
    <scope>NUCLEOTIDE SEQUENCE [LARGE SCALE GENOMIC DNA]</scope>
    <source>
        <strain evidence="3">FOSC 3-a</strain>
    </source>
</reference>